<dbReference type="Proteomes" id="UP000821853">
    <property type="component" value="Chromosome 4"/>
</dbReference>
<gene>
    <name evidence="1" type="ORF">HPB48_017095</name>
</gene>
<dbReference type="OrthoDB" id="6513536at2759"/>
<dbReference type="VEuPathDB" id="VectorBase:HLOH_042173"/>
<accession>A0A9J6GH18</accession>
<dbReference type="OMA" id="MNPAYRE"/>
<sequence>MKEANLLRLFEAFGLSRTLFVAPFLKLTKAQKSKFDIIIRNVIKSSLHLPSNTSTATILSLGVSNTLDEVIEATNASQQQRLLCSITGRRILQRLGYKSRDIAEDMKDLPKDVREELTISPLPRNMNPAYREGRAVPLQVRYGGRPYVLYTDATEHLRKKLTRKSQ</sequence>
<evidence type="ECO:0000313" key="1">
    <source>
        <dbReference type="EMBL" id="KAH9374443.1"/>
    </source>
</evidence>
<dbReference type="EMBL" id="JABSTR010000006">
    <property type="protein sequence ID" value="KAH9374443.1"/>
    <property type="molecule type" value="Genomic_DNA"/>
</dbReference>
<organism evidence="1 2">
    <name type="scientific">Haemaphysalis longicornis</name>
    <name type="common">Bush tick</name>
    <dbReference type="NCBI Taxonomy" id="44386"/>
    <lineage>
        <taxon>Eukaryota</taxon>
        <taxon>Metazoa</taxon>
        <taxon>Ecdysozoa</taxon>
        <taxon>Arthropoda</taxon>
        <taxon>Chelicerata</taxon>
        <taxon>Arachnida</taxon>
        <taxon>Acari</taxon>
        <taxon>Parasitiformes</taxon>
        <taxon>Ixodida</taxon>
        <taxon>Ixodoidea</taxon>
        <taxon>Ixodidae</taxon>
        <taxon>Haemaphysalinae</taxon>
        <taxon>Haemaphysalis</taxon>
    </lineage>
</organism>
<keyword evidence="2" id="KW-1185">Reference proteome</keyword>
<evidence type="ECO:0000313" key="2">
    <source>
        <dbReference type="Proteomes" id="UP000821853"/>
    </source>
</evidence>
<name>A0A9J6GH18_HAELO</name>
<comment type="caution">
    <text evidence="1">The sequence shown here is derived from an EMBL/GenBank/DDBJ whole genome shotgun (WGS) entry which is preliminary data.</text>
</comment>
<dbReference type="AlphaFoldDB" id="A0A9J6GH18"/>
<protein>
    <submittedName>
        <fullName evidence="1">Uncharacterized protein</fullName>
    </submittedName>
</protein>
<proteinExistence type="predicted"/>
<reference evidence="1 2" key="1">
    <citation type="journal article" date="2020" name="Cell">
        <title>Large-Scale Comparative Analyses of Tick Genomes Elucidate Their Genetic Diversity and Vector Capacities.</title>
        <authorList>
            <consortium name="Tick Genome and Microbiome Consortium (TIGMIC)"/>
            <person name="Jia N."/>
            <person name="Wang J."/>
            <person name="Shi W."/>
            <person name="Du L."/>
            <person name="Sun Y."/>
            <person name="Zhan W."/>
            <person name="Jiang J.F."/>
            <person name="Wang Q."/>
            <person name="Zhang B."/>
            <person name="Ji P."/>
            <person name="Bell-Sakyi L."/>
            <person name="Cui X.M."/>
            <person name="Yuan T.T."/>
            <person name="Jiang B.G."/>
            <person name="Yang W.F."/>
            <person name="Lam T.T."/>
            <person name="Chang Q.C."/>
            <person name="Ding S.J."/>
            <person name="Wang X.J."/>
            <person name="Zhu J.G."/>
            <person name="Ruan X.D."/>
            <person name="Zhao L."/>
            <person name="Wei J.T."/>
            <person name="Ye R.Z."/>
            <person name="Que T.C."/>
            <person name="Du C.H."/>
            <person name="Zhou Y.H."/>
            <person name="Cheng J.X."/>
            <person name="Dai P.F."/>
            <person name="Guo W.B."/>
            <person name="Han X.H."/>
            <person name="Huang E.J."/>
            <person name="Li L.F."/>
            <person name="Wei W."/>
            <person name="Gao Y.C."/>
            <person name="Liu J.Z."/>
            <person name="Shao H.Z."/>
            <person name="Wang X."/>
            <person name="Wang C.C."/>
            <person name="Yang T.C."/>
            <person name="Huo Q.B."/>
            <person name="Li W."/>
            <person name="Chen H.Y."/>
            <person name="Chen S.E."/>
            <person name="Zhou L.G."/>
            <person name="Ni X.B."/>
            <person name="Tian J.H."/>
            <person name="Sheng Y."/>
            <person name="Liu T."/>
            <person name="Pan Y.S."/>
            <person name="Xia L.Y."/>
            <person name="Li J."/>
            <person name="Zhao F."/>
            <person name="Cao W.C."/>
        </authorList>
    </citation>
    <scope>NUCLEOTIDE SEQUENCE [LARGE SCALE GENOMIC DNA]</scope>
    <source>
        <strain evidence="1">HaeL-2018</strain>
    </source>
</reference>